<evidence type="ECO:0000256" key="1">
    <source>
        <dbReference type="ARBA" id="ARBA00022527"/>
    </source>
</evidence>
<dbReference type="InterPro" id="IPR011009">
    <property type="entry name" value="Kinase-like_dom_sf"/>
</dbReference>
<feature type="non-terminal residue" evidence="7">
    <location>
        <position position="1"/>
    </location>
</feature>
<comment type="caution">
    <text evidence="7">The sequence shown here is derived from an EMBL/GenBank/DDBJ whole genome shotgun (WGS) entry which is preliminary data.</text>
</comment>
<dbReference type="PANTHER" id="PTHR24058">
    <property type="entry name" value="DUAL SPECIFICITY PROTEIN KINASE"/>
    <property type="match status" value="1"/>
</dbReference>
<protein>
    <submittedName>
        <fullName evidence="7">Protein kinase</fullName>
    </submittedName>
</protein>
<name>A0AAN6UFS2_9PEZI</name>
<reference evidence="7" key="1">
    <citation type="journal article" date="2023" name="Mol. Phylogenet. Evol.">
        <title>Genome-scale phylogeny and comparative genomics of the fungal order Sordariales.</title>
        <authorList>
            <person name="Hensen N."/>
            <person name="Bonometti L."/>
            <person name="Westerberg I."/>
            <person name="Brannstrom I.O."/>
            <person name="Guillou S."/>
            <person name="Cros-Aarteil S."/>
            <person name="Calhoun S."/>
            <person name="Haridas S."/>
            <person name="Kuo A."/>
            <person name="Mondo S."/>
            <person name="Pangilinan J."/>
            <person name="Riley R."/>
            <person name="LaButti K."/>
            <person name="Andreopoulos B."/>
            <person name="Lipzen A."/>
            <person name="Chen C."/>
            <person name="Yan M."/>
            <person name="Daum C."/>
            <person name="Ng V."/>
            <person name="Clum A."/>
            <person name="Steindorff A."/>
            <person name="Ohm R.A."/>
            <person name="Martin F."/>
            <person name="Silar P."/>
            <person name="Natvig D.O."/>
            <person name="Lalanne C."/>
            <person name="Gautier V."/>
            <person name="Ament-Velasquez S.L."/>
            <person name="Kruys A."/>
            <person name="Hutchinson M.I."/>
            <person name="Powell A.J."/>
            <person name="Barry K."/>
            <person name="Miller A.N."/>
            <person name="Grigoriev I.V."/>
            <person name="Debuchy R."/>
            <person name="Gladieux P."/>
            <person name="Hiltunen Thoren M."/>
            <person name="Johannesson H."/>
        </authorList>
    </citation>
    <scope>NUCLEOTIDE SEQUENCE</scope>
    <source>
        <strain evidence="7">CBS 123565</strain>
    </source>
</reference>
<dbReference type="PROSITE" id="PS50011">
    <property type="entry name" value="PROTEIN_KINASE_DOM"/>
    <property type="match status" value="1"/>
</dbReference>
<evidence type="ECO:0000313" key="7">
    <source>
        <dbReference type="EMBL" id="KAK4132163.1"/>
    </source>
</evidence>
<dbReference type="EMBL" id="MU853419">
    <property type="protein sequence ID" value="KAK4132163.1"/>
    <property type="molecule type" value="Genomic_DNA"/>
</dbReference>
<evidence type="ECO:0000256" key="2">
    <source>
        <dbReference type="ARBA" id="ARBA00022679"/>
    </source>
</evidence>
<dbReference type="Gene3D" id="1.10.510.10">
    <property type="entry name" value="Transferase(Phosphotransferase) domain 1"/>
    <property type="match status" value="1"/>
</dbReference>
<keyword evidence="2" id="KW-0808">Transferase</keyword>
<accession>A0AAN6UFS2</accession>
<proteinExistence type="predicted"/>
<evidence type="ECO:0000259" key="6">
    <source>
        <dbReference type="PROSITE" id="PS50011"/>
    </source>
</evidence>
<reference evidence="7" key="2">
    <citation type="submission" date="2023-05" db="EMBL/GenBank/DDBJ databases">
        <authorList>
            <consortium name="Lawrence Berkeley National Laboratory"/>
            <person name="Steindorff A."/>
            <person name="Hensen N."/>
            <person name="Bonometti L."/>
            <person name="Westerberg I."/>
            <person name="Brannstrom I.O."/>
            <person name="Guillou S."/>
            <person name="Cros-Aarteil S."/>
            <person name="Calhoun S."/>
            <person name="Haridas S."/>
            <person name="Kuo A."/>
            <person name="Mondo S."/>
            <person name="Pangilinan J."/>
            <person name="Riley R."/>
            <person name="Labutti K."/>
            <person name="Andreopoulos B."/>
            <person name="Lipzen A."/>
            <person name="Chen C."/>
            <person name="Yanf M."/>
            <person name="Daum C."/>
            <person name="Ng V."/>
            <person name="Clum A."/>
            <person name="Ohm R."/>
            <person name="Martin F."/>
            <person name="Silar P."/>
            <person name="Natvig D."/>
            <person name="Lalanne C."/>
            <person name="Gautier V."/>
            <person name="Ament-Velasquez S.L."/>
            <person name="Kruys A."/>
            <person name="Hutchinson M.I."/>
            <person name="Powell A.J."/>
            <person name="Barry K."/>
            <person name="Miller A.N."/>
            <person name="Grigoriev I.V."/>
            <person name="Debuchy R."/>
            <person name="Gladieux P."/>
            <person name="Thoren M.H."/>
            <person name="Johannesson H."/>
        </authorList>
    </citation>
    <scope>NUCLEOTIDE SEQUENCE</scope>
    <source>
        <strain evidence="7">CBS 123565</strain>
    </source>
</reference>
<dbReference type="SUPFAM" id="SSF56112">
    <property type="entry name" value="Protein kinase-like (PK-like)"/>
    <property type="match status" value="1"/>
</dbReference>
<keyword evidence="1" id="KW-0723">Serine/threonine-protein kinase</keyword>
<dbReference type="GO" id="GO:0005524">
    <property type="term" value="F:ATP binding"/>
    <property type="evidence" value="ECO:0007669"/>
    <property type="project" value="UniProtKB-KW"/>
</dbReference>
<keyword evidence="3" id="KW-0547">Nucleotide-binding</keyword>
<dbReference type="GO" id="GO:0004674">
    <property type="term" value="F:protein serine/threonine kinase activity"/>
    <property type="evidence" value="ECO:0007669"/>
    <property type="project" value="UniProtKB-KW"/>
</dbReference>
<evidence type="ECO:0000256" key="5">
    <source>
        <dbReference type="ARBA" id="ARBA00022840"/>
    </source>
</evidence>
<sequence>QQDELENPYPRKEVDGRIIYVSRQLNVPKRLGLPVLCDFGSLVSGEQLNITDVQPDIYRGPEMLFGIPWRYEIDIWNVGCMVWDMFEGGHLFSGNDPEHQTYRGRAHLASIIGLLGHPPADLIARSSVKSKFLSEEGDFNAGIPLPPPRSLDEIETNLEGKDKELFLQFMRKMLQWAPEHRSSAKDLLQDPWLKGQL</sequence>
<keyword evidence="4 7" id="KW-0418">Kinase</keyword>
<dbReference type="InterPro" id="IPR000719">
    <property type="entry name" value="Prot_kinase_dom"/>
</dbReference>
<feature type="domain" description="Protein kinase" evidence="6">
    <location>
        <begin position="1"/>
        <end position="193"/>
    </location>
</feature>
<dbReference type="InterPro" id="IPR050494">
    <property type="entry name" value="Ser_Thr_dual-spec_kinase"/>
</dbReference>
<dbReference type="Pfam" id="PF00069">
    <property type="entry name" value="Pkinase"/>
    <property type="match status" value="1"/>
</dbReference>
<evidence type="ECO:0000256" key="3">
    <source>
        <dbReference type="ARBA" id="ARBA00022741"/>
    </source>
</evidence>
<evidence type="ECO:0000313" key="8">
    <source>
        <dbReference type="Proteomes" id="UP001304895"/>
    </source>
</evidence>
<organism evidence="7 8">
    <name type="scientific">Trichocladium antarcticum</name>
    <dbReference type="NCBI Taxonomy" id="1450529"/>
    <lineage>
        <taxon>Eukaryota</taxon>
        <taxon>Fungi</taxon>
        <taxon>Dikarya</taxon>
        <taxon>Ascomycota</taxon>
        <taxon>Pezizomycotina</taxon>
        <taxon>Sordariomycetes</taxon>
        <taxon>Sordariomycetidae</taxon>
        <taxon>Sordariales</taxon>
        <taxon>Chaetomiaceae</taxon>
        <taxon>Trichocladium</taxon>
    </lineage>
</organism>
<evidence type="ECO:0000256" key="4">
    <source>
        <dbReference type="ARBA" id="ARBA00022777"/>
    </source>
</evidence>
<dbReference type="AlphaFoldDB" id="A0AAN6UFS2"/>
<gene>
    <name evidence="7" type="ORF">BT67DRAFT_386073</name>
</gene>
<dbReference type="Proteomes" id="UP001304895">
    <property type="component" value="Unassembled WGS sequence"/>
</dbReference>
<keyword evidence="5" id="KW-0067">ATP-binding</keyword>
<keyword evidence="8" id="KW-1185">Reference proteome</keyword>